<dbReference type="AlphaFoldDB" id="A0A1Z5HQ88"/>
<dbReference type="RefSeq" id="WP_088553006.1">
    <property type="nucleotide sequence ID" value="NZ_BDGJ01000018.1"/>
</dbReference>
<dbReference type="EMBL" id="BDGJ01000018">
    <property type="protein sequence ID" value="GAW91481.1"/>
    <property type="molecule type" value="Genomic_DNA"/>
</dbReference>
<sequence>MLASYGYFILVALLLASFTVGFGWGRRYGRREGVLEGELQAPLHLRQRGLEKGRCVICGSRVTSYRKSKRGKISGLQ</sequence>
<keyword evidence="1" id="KW-1133">Transmembrane helix</keyword>
<keyword evidence="1" id="KW-0472">Membrane</keyword>
<protein>
    <submittedName>
        <fullName evidence="2">Uncharacterized protein</fullName>
    </submittedName>
</protein>
<comment type="caution">
    <text evidence="2">The sequence shown here is derived from an EMBL/GenBank/DDBJ whole genome shotgun (WGS) entry which is preliminary data.</text>
</comment>
<evidence type="ECO:0000256" key="1">
    <source>
        <dbReference type="SAM" id="Phobius"/>
    </source>
</evidence>
<dbReference type="OrthoDB" id="2382413at2"/>
<evidence type="ECO:0000313" key="2">
    <source>
        <dbReference type="EMBL" id="GAW91481.1"/>
    </source>
</evidence>
<dbReference type="Proteomes" id="UP000197032">
    <property type="component" value="Unassembled WGS sequence"/>
</dbReference>
<accession>A0A1Z5HQ88</accession>
<feature type="transmembrane region" description="Helical" evidence="1">
    <location>
        <begin position="6"/>
        <end position="25"/>
    </location>
</feature>
<reference evidence="3" key="1">
    <citation type="journal article" date="2017" name="Appl. Environ. Microbiol.">
        <title>Genomic analysis of Calderihabitans maritimus KKC1, a thermophilic hydrogenogenic carboxydotrophic bacterium isolated from marine sediment.</title>
        <authorList>
            <person name="Omae K."/>
            <person name="Yoneda Y."/>
            <person name="Fukuyama Y."/>
            <person name="Yoshida T."/>
            <person name="Sako Y."/>
        </authorList>
    </citation>
    <scope>NUCLEOTIDE SEQUENCE [LARGE SCALE GENOMIC DNA]</scope>
    <source>
        <strain evidence="3">KKC1</strain>
    </source>
</reference>
<organism evidence="2 3">
    <name type="scientific">Calderihabitans maritimus</name>
    <dbReference type="NCBI Taxonomy" id="1246530"/>
    <lineage>
        <taxon>Bacteria</taxon>
        <taxon>Bacillati</taxon>
        <taxon>Bacillota</taxon>
        <taxon>Clostridia</taxon>
        <taxon>Neomoorellales</taxon>
        <taxon>Calderihabitantaceae</taxon>
        <taxon>Calderihabitans</taxon>
    </lineage>
</organism>
<keyword evidence="3" id="KW-1185">Reference proteome</keyword>
<name>A0A1Z5HQ88_9FIRM</name>
<gene>
    <name evidence="2" type="ORF">KKC1_06430</name>
</gene>
<keyword evidence="1" id="KW-0812">Transmembrane</keyword>
<evidence type="ECO:0000313" key="3">
    <source>
        <dbReference type="Proteomes" id="UP000197032"/>
    </source>
</evidence>
<proteinExistence type="predicted"/>